<dbReference type="InterPro" id="IPR011270">
    <property type="entry name" value="Pur_Nuc_Pase_Ino/Guo-sp"/>
</dbReference>
<evidence type="ECO:0000256" key="2">
    <source>
        <dbReference type="ARBA" id="ARBA00006751"/>
    </source>
</evidence>
<dbReference type="NCBIfam" id="TIGR01697">
    <property type="entry name" value="PNPH-PUNA-XAPA"/>
    <property type="match status" value="1"/>
</dbReference>
<evidence type="ECO:0000256" key="6">
    <source>
        <dbReference type="ARBA" id="ARBA00022679"/>
    </source>
</evidence>
<dbReference type="Pfam" id="PF01048">
    <property type="entry name" value="PNP_UDP_1"/>
    <property type="match status" value="1"/>
</dbReference>
<protein>
    <recommendedName>
        <fullName evidence="4 11">Purine nucleoside phosphorylase</fullName>
        <ecNumber evidence="3 11">2.4.2.1</ecNumber>
    </recommendedName>
    <alternativeName>
        <fullName evidence="11">Inosine-guanosine phosphorylase</fullName>
    </alternativeName>
</protein>
<feature type="binding site" evidence="12">
    <location>
        <position position="145"/>
    </location>
    <ligand>
        <name>phosphate</name>
        <dbReference type="ChEBI" id="CHEBI:43474"/>
    </ligand>
</feature>
<comment type="pathway">
    <text evidence="1 11">Purine metabolism; purine nucleoside salvage.</text>
</comment>
<comment type="catalytic activity">
    <reaction evidence="10">
        <text>guanosine + phosphate = alpha-D-ribose 1-phosphate + guanine</text>
        <dbReference type="Rhea" id="RHEA:13233"/>
        <dbReference type="ChEBI" id="CHEBI:16235"/>
        <dbReference type="ChEBI" id="CHEBI:16750"/>
        <dbReference type="ChEBI" id="CHEBI:43474"/>
        <dbReference type="ChEBI" id="CHEBI:57720"/>
        <dbReference type="EC" id="2.4.2.1"/>
    </reaction>
</comment>
<evidence type="ECO:0000313" key="15">
    <source>
        <dbReference type="EMBL" id="KAK2190894.1"/>
    </source>
</evidence>
<dbReference type="CDD" id="cd09009">
    <property type="entry name" value="PNP-EcPNPII_like"/>
    <property type="match status" value="1"/>
</dbReference>
<keyword evidence="13" id="KW-0732">Signal</keyword>
<gene>
    <name evidence="15" type="ORF">NP493_65g03011</name>
</gene>
<comment type="caution">
    <text evidence="15">The sequence shown here is derived from an EMBL/GenBank/DDBJ whole genome shotgun (WGS) entry which is preliminary data.</text>
</comment>
<evidence type="ECO:0000256" key="5">
    <source>
        <dbReference type="ARBA" id="ARBA00022676"/>
    </source>
</evidence>
<accession>A0AAD9PA12</accession>
<name>A0AAD9PA12_RIDPI</name>
<dbReference type="PROSITE" id="PS51257">
    <property type="entry name" value="PROKAR_LIPOPROTEIN"/>
    <property type="match status" value="1"/>
</dbReference>
<evidence type="ECO:0000256" key="7">
    <source>
        <dbReference type="ARBA" id="ARBA00023918"/>
    </source>
</evidence>
<evidence type="ECO:0000256" key="8">
    <source>
        <dbReference type="ARBA" id="ARBA00023929"/>
    </source>
</evidence>
<comment type="similarity">
    <text evidence="2 11">Belongs to the PNP/MTAP phosphorylase family.</text>
</comment>
<feature type="binding site" evidence="12">
    <location>
        <position position="249"/>
    </location>
    <ligand>
        <name>phosphate</name>
        <dbReference type="ChEBI" id="CHEBI:43474"/>
    </ligand>
</feature>
<dbReference type="GO" id="GO:0009116">
    <property type="term" value="P:nucleoside metabolic process"/>
    <property type="evidence" value="ECO:0007669"/>
    <property type="project" value="InterPro"/>
</dbReference>
<keyword evidence="16" id="KW-1185">Reference proteome</keyword>
<dbReference type="FunFam" id="3.40.50.1580:FF:000004">
    <property type="entry name" value="Purine nucleoside phosphorylase"/>
    <property type="match status" value="1"/>
</dbReference>
<feature type="binding site" evidence="12">
    <location>
        <position position="62"/>
    </location>
    <ligand>
        <name>phosphate</name>
        <dbReference type="ChEBI" id="CHEBI:43474"/>
    </ligand>
</feature>
<evidence type="ECO:0000256" key="9">
    <source>
        <dbReference type="ARBA" id="ARBA00023950"/>
    </source>
</evidence>
<evidence type="ECO:0000259" key="14">
    <source>
        <dbReference type="Pfam" id="PF01048"/>
    </source>
</evidence>
<comment type="catalytic activity">
    <reaction evidence="9">
        <text>2'-deoxyinosine + phosphate = 2-deoxy-alpha-D-ribose 1-phosphate + hypoxanthine</text>
        <dbReference type="Rhea" id="RHEA:27750"/>
        <dbReference type="ChEBI" id="CHEBI:17368"/>
        <dbReference type="ChEBI" id="CHEBI:28997"/>
        <dbReference type="ChEBI" id="CHEBI:43474"/>
        <dbReference type="ChEBI" id="CHEBI:57259"/>
        <dbReference type="EC" id="2.4.2.1"/>
    </reaction>
</comment>
<dbReference type="EMBL" id="JAODUO010000065">
    <property type="protein sequence ID" value="KAK2190894.1"/>
    <property type="molecule type" value="Genomic_DNA"/>
</dbReference>
<dbReference type="NCBIfam" id="TIGR01700">
    <property type="entry name" value="PNPH"/>
    <property type="match status" value="1"/>
</dbReference>
<feature type="binding site" evidence="12">
    <location>
        <begin position="113"/>
        <end position="115"/>
    </location>
    <ligand>
        <name>phosphate</name>
        <dbReference type="ChEBI" id="CHEBI:43474"/>
    </ligand>
</feature>
<comment type="catalytic activity">
    <reaction evidence="8">
        <text>2'-deoxyguanosine + phosphate = 2-deoxy-alpha-D-ribose 1-phosphate + guanine</text>
        <dbReference type="Rhea" id="RHEA:27738"/>
        <dbReference type="ChEBI" id="CHEBI:16235"/>
        <dbReference type="ChEBI" id="CHEBI:17172"/>
        <dbReference type="ChEBI" id="CHEBI:43474"/>
        <dbReference type="ChEBI" id="CHEBI:57259"/>
        <dbReference type="EC" id="2.4.2.1"/>
    </reaction>
</comment>
<feature type="signal peptide" evidence="13">
    <location>
        <begin position="1"/>
        <end position="24"/>
    </location>
</feature>
<dbReference type="InterPro" id="IPR035994">
    <property type="entry name" value="Nucleoside_phosphorylase_sf"/>
</dbReference>
<feature type="binding site" evidence="12">
    <location>
        <position position="93"/>
    </location>
    <ligand>
        <name>phosphate</name>
        <dbReference type="ChEBI" id="CHEBI:43474"/>
    </ligand>
</feature>
<dbReference type="PIRSF" id="PIRSF000477">
    <property type="entry name" value="PurNPase"/>
    <property type="match status" value="1"/>
</dbReference>
<dbReference type="PANTHER" id="PTHR11904">
    <property type="entry name" value="METHYLTHIOADENOSINE/PURINE NUCLEOSIDE PHOSPHORYLASE"/>
    <property type="match status" value="1"/>
</dbReference>
<comment type="catalytic activity">
    <reaction evidence="7">
        <text>inosine + phosphate = alpha-D-ribose 1-phosphate + hypoxanthine</text>
        <dbReference type="Rhea" id="RHEA:27646"/>
        <dbReference type="ChEBI" id="CHEBI:17368"/>
        <dbReference type="ChEBI" id="CHEBI:17596"/>
        <dbReference type="ChEBI" id="CHEBI:43474"/>
        <dbReference type="ChEBI" id="CHEBI:57720"/>
        <dbReference type="EC" id="2.4.2.1"/>
    </reaction>
</comment>
<dbReference type="EC" id="2.4.2.1" evidence="3 11"/>
<evidence type="ECO:0000256" key="11">
    <source>
        <dbReference type="PIRNR" id="PIRNR000477"/>
    </source>
</evidence>
<feature type="chain" id="PRO_5042268711" description="Purine nucleoside phosphorylase" evidence="13">
    <location>
        <begin position="25"/>
        <end position="314"/>
    </location>
</feature>
<evidence type="ECO:0000256" key="10">
    <source>
        <dbReference type="ARBA" id="ARBA00023970"/>
    </source>
</evidence>
<evidence type="ECO:0000313" key="16">
    <source>
        <dbReference type="Proteomes" id="UP001209878"/>
    </source>
</evidence>
<dbReference type="GO" id="GO:0004731">
    <property type="term" value="F:purine-nucleoside phosphorylase activity"/>
    <property type="evidence" value="ECO:0007669"/>
    <property type="project" value="UniProtKB-EC"/>
</dbReference>
<sequence>MSRVWLKVGASSVAVLLLSTVGCAVDGSVLDREETYEDATSTAEFLLSRTDHRPTIGIICGSGLGGLANVLTDTDSFEFRDIPNFATSTVPGHASKLVFGSLQGKTVVVMQGRVHMYEGHTAKQVTFPVRVFKLLEVKILIVTNASGAINRTYKMGDLMVICDHINLVGLAGLNPLVGDNDSRFGPRFPPMSSAYDNDLRSIGLKLSEELGMKEFVREGVYSFQSGPMFETVGECRLLNVLGADVVGMSTVPEVVAARHCGIRVFGVSVVTNCCVMELDSDDQEPSHDEVLEMGEKRSADVQRLISKFVGKIID</sequence>
<dbReference type="Proteomes" id="UP001209878">
    <property type="component" value="Unassembled WGS sequence"/>
</dbReference>
<keyword evidence="5 11" id="KW-0328">Glycosyltransferase</keyword>
<keyword evidence="6 11" id="KW-0808">Transferase</keyword>
<dbReference type="PANTHER" id="PTHR11904:SF9">
    <property type="entry name" value="PURINE NUCLEOSIDE PHOSPHORYLASE-RELATED"/>
    <property type="match status" value="1"/>
</dbReference>
<dbReference type="SUPFAM" id="SSF53167">
    <property type="entry name" value="Purine and uridine phosphorylases"/>
    <property type="match status" value="1"/>
</dbReference>
<feature type="binding site" evidence="12">
    <location>
        <position position="230"/>
    </location>
    <ligand>
        <name>a purine D-ribonucleoside</name>
        <dbReference type="ChEBI" id="CHEBI:142355"/>
    </ligand>
</feature>
<proteinExistence type="inferred from homology"/>
<organism evidence="15 16">
    <name type="scientific">Ridgeia piscesae</name>
    <name type="common">Tubeworm</name>
    <dbReference type="NCBI Taxonomy" id="27915"/>
    <lineage>
        <taxon>Eukaryota</taxon>
        <taxon>Metazoa</taxon>
        <taxon>Spiralia</taxon>
        <taxon>Lophotrochozoa</taxon>
        <taxon>Annelida</taxon>
        <taxon>Polychaeta</taxon>
        <taxon>Sedentaria</taxon>
        <taxon>Canalipalpata</taxon>
        <taxon>Sabellida</taxon>
        <taxon>Siboglinidae</taxon>
        <taxon>Ridgeia</taxon>
    </lineage>
</organism>
<dbReference type="Gene3D" id="3.40.50.1580">
    <property type="entry name" value="Nucleoside phosphorylase domain"/>
    <property type="match status" value="1"/>
</dbReference>
<dbReference type="GO" id="GO:0005737">
    <property type="term" value="C:cytoplasm"/>
    <property type="evidence" value="ECO:0007669"/>
    <property type="project" value="TreeGrafter"/>
</dbReference>
<dbReference type="InterPro" id="IPR011268">
    <property type="entry name" value="Purine_phosphorylase"/>
</dbReference>
<reference evidence="15" key="1">
    <citation type="journal article" date="2023" name="Mol. Biol. Evol.">
        <title>Third-Generation Sequencing Reveals the Adaptive Role of the Epigenome in Three Deep-Sea Polychaetes.</title>
        <authorList>
            <person name="Perez M."/>
            <person name="Aroh O."/>
            <person name="Sun Y."/>
            <person name="Lan Y."/>
            <person name="Juniper S.K."/>
            <person name="Young C.R."/>
            <person name="Angers B."/>
            <person name="Qian P.Y."/>
        </authorList>
    </citation>
    <scope>NUCLEOTIDE SEQUENCE</scope>
    <source>
        <strain evidence="15">R07B-5</strain>
    </source>
</reference>
<evidence type="ECO:0000256" key="1">
    <source>
        <dbReference type="ARBA" id="ARBA00005058"/>
    </source>
</evidence>
<dbReference type="InterPro" id="IPR000845">
    <property type="entry name" value="Nucleoside_phosphorylase_d"/>
</dbReference>
<evidence type="ECO:0000256" key="13">
    <source>
        <dbReference type="SAM" id="SignalP"/>
    </source>
</evidence>
<evidence type="ECO:0000256" key="3">
    <source>
        <dbReference type="ARBA" id="ARBA00011886"/>
    </source>
</evidence>
<feature type="domain" description="Nucleoside phosphorylase" evidence="14">
    <location>
        <begin position="55"/>
        <end position="309"/>
    </location>
</feature>
<evidence type="ECO:0000256" key="4">
    <source>
        <dbReference type="ARBA" id="ARBA00013834"/>
    </source>
</evidence>
<dbReference type="NCBIfam" id="NF006054">
    <property type="entry name" value="PRK08202.1"/>
    <property type="match status" value="1"/>
</dbReference>
<feature type="binding site" evidence="12">
    <location>
        <position position="272"/>
    </location>
    <ligand>
        <name>a purine D-ribonucleoside</name>
        <dbReference type="ChEBI" id="CHEBI:142355"/>
    </ligand>
</feature>
<dbReference type="AlphaFoldDB" id="A0AAD9PA12"/>
<comment type="function">
    <text evidence="11">The purine nucleoside phosphorylases catalyze the phosphorolytic breakdown of the N-glycosidic bond in the beta-(deoxy)ribonucleoside molecules, with the formation of the corresponding free purine bases and pentose-1-phosphate.</text>
</comment>
<evidence type="ECO:0000256" key="12">
    <source>
        <dbReference type="PIRSR" id="PIRSR000477-2"/>
    </source>
</evidence>